<dbReference type="OMA" id="TCYRDFI"/>
<dbReference type="PANTHER" id="PTHR31835:SF1">
    <property type="entry name" value="URIDINE DIPHOSPHATE GLUCOSE PYROPHOSPHATASE NUDT22"/>
    <property type="match status" value="1"/>
</dbReference>
<keyword evidence="3" id="KW-0378">Hydrolase</keyword>
<name>A7SR66_NEMVE</name>
<dbReference type="InterPro" id="IPR015797">
    <property type="entry name" value="NUDIX_hydrolase-like_dom_sf"/>
</dbReference>
<evidence type="ECO:0000313" key="6">
    <source>
        <dbReference type="Proteomes" id="UP000001593"/>
    </source>
</evidence>
<dbReference type="PANTHER" id="PTHR31835">
    <property type="entry name" value="URIDINE DIPHOSPHATE GLUCOSE PYROPHOSPHATASE"/>
    <property type="match status" value="1"/>
</dbReference>
<dbReference type="PhylomeDB" id="A7SR66"/>
<protein>
    <recommendedName>
        <fullName evidence="7">Nudix hydrolase domain-containing protein</fullName>
    </recommendedName>
</protein>
<evidence type="ECO:0000256" key="2">
    <source>
        <dbReference type="ARBA" id="ARBA00022723"/>
    </source>
</evidence>
<dbReference type="eggNOG" id="ENOG502QRSW">
    <property type="taxonomic scope" value="Eukaryota"/>
</dbReference>
<dbReference type="SUPFAM" id="SSF55811">
    <property type="entry name" value="Nudix"/>
    <property type="match status" value="1"/>
</dbReference>
<keyword evidence="2" id="KW-0479">Metal-binding</keyword>
<feature type="non-terminal residue" evidence="5">
    <location>
        <position position="1"/>
    </location>
</feature>
<dbReference type="KEGG" id="nve:5505057"/>
<keyword evidence="4" id="KW-0460">Magnesium</keyword>
<accession>A7SR66</accession>
<sequence length="250" mass="28653">GNYGKSNISIELSKEFNRKPTDQNFEDKIESIWKQRVKELPSLFNGSKFRLQSACLENGQLNLRVGLTCYRDFICTNMNRRECEFLREWGRVHYDDPHACFADPVGVNALLVSRDEKFVFVRRSAEVAEAQGQYHGPGGHPEPHVVHGMLDKGDEKELEGMNPSSVVYEFFYSIVKETRDEVNIPEDCLSWPVLIGILRNIASSNGRPELCFLIRCSLNSEEIKQYYHQGGPEAYESTEIVFVKIKVRAL</sequence>
<dbReference type="GO" id="GO:0052751">
    <property type="term" value="F:GDP-mannose hydrolase activity"/>
    <property type="evidence" value="ECO:0000318"/>
    <property type="project" value="GO_Central"/>
</dbReference>
<dbReference type="AlphaFoldDB" id="A7SR66"/>
<evidence type="ECO:0000313" key="5">
    <source>
        <dbReference type="EMBL" id="EDO33812.1"/>
    </source>
</evidence>
<keyword evidence="6" id="KW-1185">Reference proteome</keyword>
<evidence type="ECO:0000256" key="1">
    <source>
        <dbReference type="ARBA" id="ARBA00001946"/>
    </source>
</evidence>
<dbReference type="GO" id="GO:0046872">
    <property type="term" value="F:metal ion binding"/>
    <property type="evidence" value="ECO:0007669"/>
    <property type="project" value="UniProtKB-KW"/>
</dbReference>
<comment type="cofactor">
    <cofactor evidence="1">
        <name>Mg(2+)</name>
        <dbReference type="ChEBI" id="CHEBI:18420"/>
    </cofactor>
</comment>
<reference evidence="5 6" key="1">
    <citation type="journal article" date="2007" name="Science">
        <title>Sea anemone genome reveals ancestral eumetazoan gene repertoire and genomic organization.</title>
        <authorList>
            <person name="Putnam N.H."/>
            <person name="Srivastava M."/>
            <person name="Hellsten U."/>
            <person name="Dirks B."/>
            <person name="Chapman J."/>
            <person name="Salamov A."/>
            <person name="Terry A."/>
            <person name="Shapiro H."/>
            <person name="Lindquist E."/>
            <person name="Kapitonov V.V."/>
            <person name="Jurka J."/>
            <person name="Genikhovich G."/>
            <person name="Grigoriev I.V."/>
            <person name="Lucas S.M."/>
            <person name="Steele R.E."/>
            <person name="Finnerty J.R."/>
            <person name="Technau U."/>
            <person name="Martindale M.Q."/>
            <person name="Rokhsar D.S."/>
        </authorList>
    </citation>
    <scope>NUCLEOTIDE SEQUENCE [LARGE SCALE GENOMIC DNA]</scope>
    <source>
        <strain evidence="6">CH2 X CH6</strain>
    </source>
</reference>
<dbReference type="InterPro" id="IPR055295">
    <property type="entry name" value="NUDT22/NUDT9-like"/>
</dbReference>
<dbReference type="EMBL" id="DS469756">
    <property type="protein sequence ID" value="EDO33812.1"/>
    <property type="molecule type" value="Genomic_DNA"/>
</dbReference>
<gene>
    <name evidence="5" type="ORF">NEMVEDRAFT_v1g128438</name>
</gene>
<proteinExistence type="predicted"/>
<dbReference type="InParanoid" id="A7SR66"/>
<evidence type="ECO:0000256" key="4">
    <source>
        <dbReference type="ARBA" id="ARBA00022842"/>
    </source>
</evidence>
<dbReference type="HOGENOM" id="CLU_061819_1_0_1"/>
<dbReference type="STRING" id="45351.A7SR66"/>
<dbReference type="Proteomes" id="UP000001593">
    <property type="component" value="Unassembled WGS sequence"/>
</dbReference>
<organism evidence="5 6">
    <name type="scientific">Nematostella vectensis</name>
    <name type="common">Starlet sea anemone</name>
    <dbReference type="NCBI Taxonomy" id="45351"/>
    <lineage>
        <taxon>Eukaryota</taxon>
        <taxon>Metazoa</taxon>
        <taxon>Cnidaria</taxon>
        <taxon>Anthozoa</taxon>
        <taxon>Hexacorallia</taxon>
        <taxon>Actiniaria</taxon>
        <taxon>Edwardsiidae</taxon>
        <taxon>Nematostella</taxon>
    </lineage>
</organism>
<evidence type="ECO:0008006" key="7">
    <source>
        <dbReference type="Google" id="ProtNLM"/>
    </source>
</evidence>
<evidence type="ECO:0000256" key="3">
    <source>
        <dbReference type="ARBA" id="ARBA00022801"/>
    </source>
</evidence>